<dbReference type="AlphaFoldDB" id="A0A8J2LKH0"/>
<feature type="compositionally biased region" description="Basic and acidic residues" evidence="1">
    <location>
        <begin position="128"/>
        <end position="137"/>
    </location>
</feature>
<organism evidence="2 3">
    <name type="scientific">Allacma fusca</name>
    <dbReference type="NCBI Taxonomy" id="39272"/>
    <lineage>
        <taxon>Eukaryota</taxon>
        <taxon>Metazoa</taxon>
        <taxon>Ecdysozoa</taxon>
        <taxon>Arthropoda</taxon>
        <taxon>Hexapoda</taxon>
        <taxon>Collembola</taxon>
        <taxon>Symphypleona</taxon>
        <taxon>Sminthuridae</taxon>
        <taxon>Allacma</taxon>
    </lineage>
</organism>
<name>A0A8J2LKH0_9HEXA</name>
<comment type="caution">
    <text evidence="2">The sequence shown here is derived from an EMBL/GenBank/DDBJ whole genome shotgun (WGS) entry which is preliminary data.</text>
</comment>
<feature type="compositionally biased region" description="Basic and acidic residues" evidence="1">
    <location>
        <begin position="50"/>
        <end position="66"/>
    </location>
</feature>
<proteinExistence type="predicted"/>
<evidence type="ECO:0000256" key="1">
    <source>
        <dbReference type="SAM" id="MobiDB-lite"/>
    </source>
</evidence>
<dbReference type="Proteomes" id="UP000708208">
    <property type="component" value="Unassembled WGS sequence"/>
</dbReference>
<feature type="region of interest" description="Disordered" evidence="1">
    <location>
        <begin position="112"/>
        <end position="139"/>
    </location>
</feature>
<feature type="region of interest" description="Disordered" evidence="1">
    <location>
        <begin position="1"/>
        <end position="91"/>
    </location>
</feature>
<feature type="compositionally biased region" description="Basic residues" evidence="1">
    <location>
        <begin position="112"/>
        <end position="125"/>
    </location>
</feature>
<evidence type="ECO:0000313" key="3">
    <source>
        <dbReference type="Proteomes" id="UP000708208"/>
    </source>
</evidence>
<evidence type="ECO:0000313" key="2">
    <source>
        <dbReference type="EMBL" id="CAG7838562.1"/>
    </source>
</evidence>
<protein>
    <submittedName>
        <fullName evidence="2">Uncharacterized protein</fullName>
    </submittedName>
</protein>
<gene>
    <name evidence="2" type="ORF">AFUS01_LOCUS47520</name>
</gene>
<reference evidence="2" key="1">
    <citation type="submission" date="2021-06" db="EMBL/GenBank/DDBJ databases">
        <authorList>
            <person name="Hodson N. C."/>
            <person name="Mongue J. A."/>
            <person name="Jaron S. K."/>
        </authorList>
    </citation>
    <scope>NUCLEOTIDE SEQUENCE</scope>
</reference>
<sequence>MRRRRASARILKLTQKKAPQKLSKRELPSSLRDYRGKRRYGEDPVQNGPSDKKNLNDAISKSDARLGDGTSSKMNFTGGESSDENLQGARGRTLTELSVRCRVLTEMESRRRIVRKMKSSHRNGKSTKNSEENESSTRKFQNHLDSMQNLPGDANMIINSENNLNPRGNLVQEKVLSRNKNQQRCLPLIKEQSLLTDAKLHHRCSSA</sequence>
<accession>A0A8J2LKH0</accession>
<keyword evidence="3" id="KW-1185">Reference proteome</keyword>
<feature type="compositionally biased region" description="Polar residues" evidence="1">
    <location>
        <begin position="69"/>
        <end position="80"/>
    </location>
</feature>
<dbReference type="EMBL" id="CAJVCH010571799">
    <property type="protein sequence ID" value="CAG7838562.1"/>
    <property type="molecule type" value="Genomic_DNA"/>
</dbReference>